<dbReference type="EMBL" id="CYKH01001261">
    <property type="protein sequence ID" value="CUG86224.1"/>
    <property type="molecule type" value="Genomic_DNA"/>
</dbReference>
<keyword evidence="4" id="KW-1185">Reference proteome</keyword>
<evidence type="ECO:0000313" key="3">
    <source>
        <dbReference type="EMBL" id="CUG86224.1"/>
    </source>
</evidence>
<sequence length="691" mass="76134">MDASVGLPLVEPLAIPSSLSQAFPFLIAARPSSFCARLYACIPAVVMTSSPVANITSTSAAASSSAASPVATPRGSQRDNTAANPEAVSGDVRPTDEAPSETMLRVDPRDVLIGVSYTSVFVCDLLSSSICGVFPFGKSLSSMYSSTGSGTRSPSPQLQALVTAQDDASWVVLQYRASSESDKDIGGAGLREVLFQIPALGQRTKFINAVTRLFQHHAKSSVTSSLDDKIVPQASELRTAWETSQREQWKKSFSKKGSHASNDTTTHSILGFDIPSSLKSNRVARQLLVPLQARWVLNRRGVPLVVDRMKQARDEYQHVEEATNATLAEIERDFDRIFGLLDSRFANLSVEDNVLSQWDRELEEKESRRMVAEAELRRARDAARQIALEKERAIVRCTEELQSWRKILSEKQHEELQEREALMTEERRILLARQDGLRVLEELKRELELVEAERAEYEAADYVALVEERDATLQEVKEAQLALSTFEAEVVPSIKKRLADSQKKIANVTMTNKALRKLLHKTESEISSFDVEDNELNGDQQLAANDVVALEDALLLVDLEYARARQERDVVKDACLAAGARTAALVTQANQGSGAERLGDATARYRVAKLRMARARKEQQGAELLANRAASVHRSGTCELQQQILFEAIRLKSPSSTTAAPTYMSSNSGTTFSGVDFGDEELDSMLQELLS</sequence>
<organism evidence="3 4">
    <name type="scientific">Bodo saltans</name>
    <name type="common">Flagellated protozoan</name>
    <dbReference type="NCBI Taxonomy" id="75058"/>
    <lineage>
        <taxon>Eukaryota</taxon>
        <taxon>Discoba</taxon>
        <taxon>Euglenozoa</taxon>
        <taxon>Kinetoplastea</taxon>
        <taxon>Metakinetoplastina</taxon>
        <taxon>Eubodonida</taxon>
        <taxon>Bodonidae</taxon>
        <taxon>Bodo</taxon>
    </lineage>
</organism>
<name>A0A0S4J716_BODSA</name>
<proteinExistence type="predicted"/>
<dbReference type="AlphaFoldDB" id="A0A0S4J716"/>
<evidence type="ECO:0000256" key="2">
    <source>
        <dbReference type="SAM" id="MobiDB-lite"/>
    </source>
</evidence>
<feature type="compositionally biased region" description="Polar residues" evidence="2">
    <location>
        <begin position="74"/>
        <end position="83"/>
    </location>
</feature>
<feature type="region of interest" description="Disordered" evidence="2">
    <location>
        <begin position="64"/>
        <end position="103"/>
    </location>
</feature>
<feature type="coiled-coil region" evidence="1">
    <location>
        <begin position="433"/>
        <end position="489"/>
    </location>
</feature>
<keyword evidence="1" id="KW-0175">Coiled coil</keyword>
<accession>A0A0S4J716</accession>
<evidence type="ECO:0000313" key="4">
    <source>
        <dbReference type="Proteomes" id="UP000051952"/>
    </source>
</evidence>
<evidence type="ECO:0000256" key="1">
    <source>
        <dbReference type="SAM" id="Coils"/>
    </source>
</evidence>
<reference evidence="4" key="1">
    <citation type="submission" date="2015-09" db="EMBL/GenBank/DDBJ databases">
        <authorList>
            <consortium name="Pathogen Informatics"/>
        </authorList>
    </citation>
    <scope>NUCLEOTIDE SEQUENCE [LARGE SCALE GENOMIC DNA]</scope>
    <source>
        <strain evidence="4">Lake Konstanz</strain>
    </source>
</reference>
<protein>
    <submittedName>
        <fullName evidence="3">Uncharacterized protein</fullName>
    </submittedName>
</protein>
<dbReference type="VEuPathDB" id="TriTrypDB:BSAL_92060c"/>
<feature type="coiled-coil region" evidence="1">
    <location>
        <begin position="355"/>
        <end position="382"/>
    </location>
</feature>
<dbReference type="Proteomes" id="UP000051952">
    <property type="component" value="Unassembled WGS sequence"/>
</dbReference>
<gene>
    <name evidence="3" type="ORF">BSAL_92060c</name>
</gene>